<reference evidence="2 3" key="1">
    <citation type="journal article" date="2011" name="J. Bacteriol.">
        <title>Genome sequence of the repetitive-sequence-rich Mycoplasma fermentans strain M64.</title>
        <authorList>
            <person name="Shu H.W."/>
            <person name="Liu T.T."/>
            <person name="Chang H.Y."/>
            <person name="Liu Y.M."/>
            <person name="Wu K.M."/>
            <person name="Shu H.Y."/>
            <person name="Tsai S.F."/>
            <person name="Hsiao K.J."/>
            <person name="Hu W.S."/>
            <person name="Ng W.V."/>
        </authorList>
    </citation>
    <scope>NUCLEOTIDE SEQUENCE [LARGE SCALE GENOMIC DNA]</scope>
    <source>
        <strain evidence="2 3">M64</strain>
    </source>
</reference>
<proteinExistence type="predicted"/>
<protein>
    <recommendedName>
        <fullName evidence="4">MarR-family transcription repressor</fullName>
    </recommendedName>
</protein>
<dbReference type="EMBL" id="CP002458">
    <property type="protein sequence ID" value="ADV34759.1"/>
    <property type="molecule type" value="Genomic_DNA"/>
</dbReference>
<evidence type="ECO:0000313" key="3">
    <source>
        <dbReference type="Proteomes" id="UP000007473"/>
    </source>
</evidence>
<dbReference type="KEGG" id="mfm:MfeM64YM_0762"/>
<feature type="compositionally biased region" description="Basic and acidic residues" evidence="1">
    <location>
        <begin position="8"/>
        <end position="38"/>
    </location>
</feature>
<sequence length="38" mass="4556">MRKIVRAKNKERAAKRLHKLQLEEARDKRRAAREAEAK</sequence>
<gene>
    <name evidence="2" type="ordered locus">MfeM64YM_0762</name>
</gene>
<dbReference type="AlphaFoldDB" id="A0AB32XCM8"/>
<evidence type="ECO:0000313" key="2">
    <source>
        <dbReference type="EMBL" id="ADV34759.1"/>
    </source>
</evidence>
<evidence type="ECO:0000256" key="1">
    <source>
        <dbReference type="SAM" id="MobiDB-lite"/>
    </source>
</evidence>
<name>A0AB32XCM8_MYCFM</name>
<dbReference type="Proteomes" id="UP000007473">
    <property type="component" value="Chromosome"/>
</dbReference>
<organism evidence="2 3">
    <name type="scientific">Mycoplasmopsis fermentans (strain M64)</name>
    <name type="common">Mycoplasma fermentans</name>
    <dbReference type="NCBI Taxonomy" id="943945"/>
    <lineage>
        <taxon>Bacteria</taxon>
        <taxon>Bacillati</taxon>
        <taxon>Mycoplasmatota</taxon>
        <taxon>Mycoplasmoidales</taxon>
        <taxon>Metamycoplasmataceae</taxon>
        <taxon>Mycoplasmopsis</taxon>
    </lineage>
</organism>
<accession>A0AB32XCM8</accession>
<evidence type="ECO:0008006" key="4">
    <source>
        <dbReference type="Google" id="ProtNLM"/>
    </source>
</evidence>
<feature type="region of interest" description="Disordered" evidence="1">
    <location>
        <begin position="1"/>
        <end position="38"/>
    </location>
</feature>